<organism evidence="1">
    <name type="scientific">marine sediment metagenome</name>
    <dbReference type="NCBI Taxonomy" id="412755"/>
    <lineage>
        <taxon>unclassified sequences</taxon>
        <taxon>metagenomes</taxon>
        <taxon>ecological metagenomes</taxon>
    </lineage>
</organism>
<dbReference type="AlphaFoldDB" id="X1ARW6"/>
<accession>X1ARW6</accession>
<sequence length="124" mass="13946">LNSNSVDNNPAVGKLLRCDNAGALLVKNNNSFKYVQAKPFYTDYLAPVVNVTFAQPVERVLYKHVSDVNGGFVYWVWPVLGSPKLKTWIATVTTWIEFRGTTIRLDVSGGMFHQLNAILYGFYN</sequence>
<comment type="caution">
    <text evidence="1">The sequence shown here is derived from an EMBL/GenBank/DDBJ whole genome shotgun (WGS) entry which is preliminary data.</text>
</comment>
<name>X1ARW6_9ZZZZ</name>
<dbReference type="EMBL" id="BART01017101">
    <property type="protein sequence ID" value="GAG75033.1"/>
    <property type="molecule type" value="Genomic_DNA"/>
</dbReference>
<gene>
    <name evidence="1" type="ORF">S01H4_32660</name>
</gene>
<feature type="non-terminal residue" evidence="1">
    <location>
        <position position="1"/>
    </location>
</feature>
<reference evidence="1" key="1">
    <citation type="journal article" date="2014" name="Front. Microbiol.">
        <title>High frequency of phylogenetically diverse reductive dehalogenase-homologous genes in deep subseafloor sedimentary metagenomes.</title>
        <authorList>
            <person name="Kawai M."/>
            <person name="Futagami T."/>
            <person name="Toyoda A."/>
            <person name="Takaki Y."/>
            <person name="Nishi S."/>
            <person name="Hori S."/>
            <person name="Arai W."/>
            <person name="Tsubouchi T."/>
            <person name="Morono Y."/>
            <person name="Uchiyama I."/>
            <person name="Ito T."/>
            <person name="Fujiyama A."/>
            <person name="Inagaki F."/>
            <person name="Takami H."/>
        </authorList>
    </citation>
    <scope>NUCLEOTIDE SEQUENCE</scope>
    <source>
        <strain evidence="1">Expedition CK06-06</strain>
    </source>
</reference>
<protein>
    <submittedName>
        <fullName evidence="1">Uncharacterized protein</fullName>
    </submittedName>
</protein>
<evidence type="ECO:0000313" key="1">
    <source>
        <dbReference type="EMBL" id="GAG75033.1"/>
    </source>
</evidence>
<proteinExistence type="predicted"/>